<dbReference type="SUPFAM" id="SSF48179">
    <property type="entry name" value="6-phosphogluconate dehydrogenase C-terminal domain-like"/>
    <property type="match status" value="2"/>
</dbReference>
<dbReference type="InterPro" id="IPR013328">
    <property type="entry name" value="6PGD_dom2"/>
</dbReference>
<evidence type="ECO:0000259" key="5">
    <source>
        <dbReference type="Pfam" id="PF18321"/>
    </source>
</evidence>
<feature type="domain" description="3-hydroxyacyl-CoA dehydrogenase C-terminal" evidence="3">
    <location>
        <begin position="423"/>
        <end position="497"/>
    </location>
</feature>
<gene>
    <name evidence="6" type="primary">paaH_1</name>
    <name evidence="6" type="ORF">PWN146_01256</name>
</gene>
<reference evidence="6" key="1">
    <citation type="submission" date="2016-05" db="EMBL/GenBank/DDBJ databases">
        <authorList>
            <person name="Cock P.J.A."/>
            <person name="Cock P.J.A."/>
        </authorList>
    </citation>
    <scope>NUCLEOTIDE SEQUENCE</scope>
    <source>
        <strain evidence="6">PWN146_assembly</strain>
    </source>
</reference>
<dbReference type="Pfam" id="PF00725">
    <property type="entry name" value="3HCDH"/>
    <property type="match status" value="2"/>
</dbReference>
<proteinExistence type="predicted"/>
<evidence type="ECO:0000256" key="1">
    <source>
        <dbReference type="ARBA" id="ARBA00023002"/>
    </source>
</evidence>
<evidence type="ECO:0000259" key="4">
    <source>
        <dbReference type="Pfam" id="PF02737"/>
    </source>
</evidence>
<dbReference type="InterPro" id="IPR006176">
    <property type="entry name" value="3-OHacyl-CoA_DH_NAD-bd"/>
</dbReference>
<dbReference type="SUPFAM" id="SSF51735">
    <property type="entry name" value="NAD(P)-binding Rossmann-fold domains"/>
    <property type="match status" value="1"/>
</dbReference>
<keyword evidence="2" id="KW-0520">NAD</keyword>
<sequence>MAESNAAIQSAAIIGAGTMGRGIAYLFAQKGIRTVLYNRNGNTLNQARDYIELDLNKKVEQGKIALQDKGAVLANLVFTSVFETIADSELVIETIAEQEQTKLEVLATIAAAVKPDTLIATNTSSLSLNKLATAVTHSERFIGLHFFNPAPLMKLIEIIPAYFTAHATTERCRQLVAALGKRDVVCQATPGFIVNRMARPYYLEGFRLLEEHVARAPQIDRALKAGGHFRMGPLELTDFIGQDINYQVSRQIWQDMQYDARYTPGHLQRSLVDAGLLGKKNGRSYFAVEENAPPVMAATDADIETLHVCGEHPFFTLLQQRAALQWPRLRVEQRPALPGLGPAVWINDAFTVSITDGRTANQLAEQTAADAFVVDVALNYADTAYLVAAHSRHASAANKALFLRLLHTAIPQVEFIKDSPALIVARVLSSLINESVIMVESGVCSREDIDVAAVAGVNYADGIFGWLDSLGEKNVRATLSNLAQLLHAARYAPHYTLLHAAQPALTTTP</sequence>
<protein>
    <submittedName>
        <fullName evidence="6">3-hydroxyadipyl-CoA dehydrogenase</fullName>
        <ecNumber evidence="6">1.1.1.-</ecNumber>
    </submittedName>
</protein>
<dbReference type="InterPro" id="IPR041040">
    <property type="entry name" value="3HCDH_RFF"/>
</dbReference>
<dbReference type="GO" id="GO:0006635">
    <property type="term" value="P:fatty acid beta-oxidation"/>
    <property type="evidence" value="ECO:0007669"/>
    <property type="project" value="TreeGrafter"/>
</dbReference>
<evidence type="ECO:0000313" key="6">
    <source>
        <dbReference type="EMBL" id="SAY42576.1"/>
    </source>
</evidence>
<dbReference type="GO" id="GO:0008691">
    <property type="term" value="F:3-hydroxybutyryl-CoA dehydrogenase activity"/>
    <property type="evidence" value="ECO:0007669"/>
    <property type="project" value="TreeGrafter"/>
</dbReference>
<feature type="domain" description="3-hydroxyacyl-CoA dehydrogenase C-terminal" evidence="3">
    <location>
        <begin position="191"/>
        <end position="285"/>
    </location>
</feature>
<dbReference type="FunFam" id="3.40.50.720:FF:000009">
    <property type="entry name" value="Fatty oxidation complex, alpha subunit"/>
    <property type="match status" value="1"/>
</dbReference>
<feature type="domain" description="3-hydroxybutyryl-CoA dehydrogenase reduced Rossmann-fold" evidence="5">
    <location>
        <begin position="352"/>
        <end position="420"/>
    </location>
</feature>
<evidence type="ECO:0000256" key="2">
    <source>
        <dbReference type="ARBA" id="ARBA00023027"/>
    </source>
</evidence>
<name>A0A1C3HC29_SERMA</name>
<dbReference type="PANTHER" id="PTHR48075">
    <property type="entry name" value="3-HYDROXYACYL-COA DEHYDROGENASE FAMILY PROTEIN"/>
    <property type="match status" value="1"/>
</dbReference>
<feature type="domain" description="3-hydroxyacyl-CoA dehydrogenase NAD binding" evidence="4">
    <location>
        <begin position="11"/>
        <end position="187"/>
    </location>
</feature>
<dbReference type="InterPro" id="IPR008927">
    <property type="entry name" value="6-PGluconate_DH-like_C_sf"/>
</dbReference>
<dbReference type="InterPro" id="IPR036291">
    <property type="entry name" value="NAD(P)-bd_dom_sf"/>
</dbReference>
<keyword evidence="1 6" id="KW-0560">Oxidoreductase</keyword>
<dbReference type="GO" id="GO:0070403">
    <property type="term" value="F:NAD+ binding"/>
    <property type="evidence" value="ECO:0007669"/>
    <property type="project" value="InterPro"/>
</dbReference>
<dbReference type="Pfam" id="PF18321">
    <property type="entry name" value="3HCDH_RFF"/>
    <property type="match status" value="1"/>
</dbReference>
<accession>A0A1C3HC29</accession>
<dbReference type="PANTHER" id="PTHR48075:SF5">
    <property type="entry name" value="3-HYDROXYBUTYRYL-COA DEHYDROGENASE"/>
    <property type="match status" value="1"/>
</dbReference>
<organism evidence="6">
    <name type="scientific">Serratia marcescens</name>
    <dbReference type="NCBI Taxonomy" id="615"/>
    <lineage>
        <taxon>Bacteria</taxon>
        <taxon>Pseudomonadati</taxon>
        <taxon>Pseudomonadota</taxon>
        <taxon>Gammaproteobacteria</taxon>
        <taxon>Enterobacterales</taxon>
        <taxon>Yersiniaceae</taxon>
        <taxon>Serratia</taxon>
    </lineage>
</organism>
<dbReference type="AlphaFoldDB" id="A0A1C3HC29"/>
<dbReference type="EC" id="1.1.1.-" evidence="6"/>
<dbReference type="Gene3D" id="3.40.50.720">
    <property type="entry name" value="NAD(P)-binding Rossmann-like Domain"/>
    <property type="match status" value="1"/>
</dbReference>
<dbReference type="EMBL" id="LT575490">
    <property type="protein sequence ID" value="SAY42576.1"/>
    <property type="molecule type" value="Genomic_DNA"/>
</dbReference>
<dbReference type="InterPro" id="IPR006108">
    <property type="entry name" value="3HC_DH_C"/>
</dbReference>
<evidence type="ECO:0000259" key="3">
    <source>
        <dbReference type="Pfam" id="PF00725"/>
    </source>
</evidence>
<dbReference type="Gene3D" id="1.10.1040.10">
    <property type="entry name" value="N-(1-d-carboxylethyl)-l-norvaline Dehydrogenase, domain 2"/>
    <property type="match status" value="2"/>
</dbReference>
<dbReference type="Pfam" id="PF02737">
    <property type="entry name" value="3HCDH_N"/>
    <property type="match status" value="1"/>
</dbReference>